<reference evidence="1" key="1">
    <citation type="submission" date="2021-06" db="EMBL/GenBank/DDBJ databases">
        <authorList>
            <person name="Hodson N. C."/>
            <person name="Mongue J. A."/>
            <person name="Jaron S. K."/>
        </authorList>
    </citation>
    <scope>NUCLEOTIDE SEQUENCE</scope>
</reference>
<name>A0A8J2Q0P1_9HEXA</name>
<gene>
    <name evidence="1" type="ORF">AFUS01_LOCUS38922</name>
</gene>
<sequence>MMSTSASSKLMLKLWKRFKEYDNHVAYGFYINMNAISDYFLSLTKSLSKHFGHGGIFNMGIVRSDEEQHGSGNKFRNKGTSINDVMLKKGDLWTQCLRH</sequence>
<dbReference type="EMBL" id="CAJVCH010549877">
    <property type="protein sequence ID" value="CAG7829036.1"/>
    <property type="molecule type" value="Genomic_DNA"/>
</dbReference>
<evidence type="ECO:0000313" key="2">
    <source>
        <dbReference type="Proteomes" id="UP000708208"/>
    </source>
</evidence>
<comment type="caution">
    <text evidence="1">The sequence shown here is derived from an EMBL/GenBank/DDBJ whole genome shotgun (WGS) entry which is preliminary data.</text>
</comment>
<proteinExistence type="predicted"/>
<accession>A0A8J2Q0P1</accession>
<protein>
    <submittedName>
        <fullName evidence="1">Uncharacterized protein</fullName>
    </submittedName>
</protein>
<dbReference type="Proteomes" id="UP000708208">
    <property type="component" value="Unassembled WGS sequence"/>
</dbReference>
<evidence type="ECO:0000313" key="1">
    <source>
        <dbReference type="EMBL" id="CAG7829036.1"/>
    </source>
</evidence>
<organism evidence="1 2">
    <name type="scientific">Allacma fusca</name>
    <dbReference type="NCBI Taxonomy" id="39272"/>
    <lineage>
        <taxon>Eukaryota</taxon>
        <taxon>Metazoa</taxon>
        <taxon>Ecdysozoa</taxon>
        <taxon>Arthropoda</taxon>
        <taxon>Hexapoda</taxon>
        <taxon>Collembola</taxon>
        <taxon>Symphypleona</taxon>
        <taxon>Sminthuridae</taxon>
        <taxon>Allacma</taxon>
    </lineage>
</organism>
<keyword evidence="2" id="KW-1185">Reference proteome</keyword>
<dbReference type="AlphaFoldDB" id="A0A8J2Q0P1"/>